<reference evidence="9" key="1">
    <citation type="submission" date="2019-06" db="EMBL/GenBank/DDBJ databases">
        <title>Gordonia isolated from sludge of a wastewater treatment plant.</title>
        <authorList>
            <person name="Tamura T."/>
            <person name="Aoyama K."/>
            <person name="Kang Y."/>
            <person name="Saito S."/>
            <person name="Akiyama N."/>
            <person name="Yazawa K."/>
            <person name="Gonoi T."/>
            <person name="Mikami Y."/>
        </authorList>
    </citation>
    <scope>NUCLEOTIDE SEQUENCE [LARGE SCALE GENOMIC DNA]</scope>
    <source>
        <strain evidence="9">NBRC 107696</strain>
    </source>
</reference>
<dbReference type="Pfam" id="PF02803">
    <property type="entry name" value="Thiolase_C"/>
    <property type="match status" value="1"/>
</dbReference>
<dbReference type="InterPro" id="IPR002155">
    <property type="entry name" value="Thiolase"/>
</dbReference>
<name>A0A7I9V8T4_9ACTN</name>
<sequence length="397" mass="41415">MNTPLPAAVVAGAVRSPMGRARADGALAGLHPVELLAQVLTGLIERTGIDPGLVDDVIVGCVSQSSEQSNTVGRMAWLAAGLPEHVPSVTVERKCGSGQQAIAFAVQGVMSGQYDVVVAAGVESMSRVPMGSNRQGADIFGPSVVDRYAPGLVPQGVAAELIADKWGQSRAELDEFAARSHRLADETARTGGFDREILPITSGDGTVVARDETIRPGTAPAKLATLATVFRTDEYAERFPEIDWRVTAGSSSQLTDGASAVLIASADAARRLGLPARATVRGMSVVADDPLMMLTAPIPATRKVLARTGLTIDDIDHYEVNEAFAPVPLAWRADLDADPDKLNPRGGAIALGHPLGATGCRLFTTMLHALEDTGGTFGLQTVCEAGGQANALILERL</sequence>
<evidence type="ECO:0000256" key="4">
    <source>
        <dbReference type="PIRSR" id="PIRSR000429-1"/>
    </source>
</evidence>
<dbReference type="Pfam" id="PF00108">
    <property type="entry name" value="Thiolase_N"/>
    <property type="match status" value="1"/>
</dbReference>
<evidence type="ECO:0000256" key="1">
    <source>
        <dbReference type="ARBA" id="ARBA00010982"/>
    </source>
</evidence>
<dbReference type="PIRSF" id="PIRSF000429">
    <property type="entry name" value="Ac-CoA_Ac_transf"/>
    <property type="match status" value="1"/>
</dbReference>
<keyword evidence="9" id="KW-1185">Reference proteome</keyword>
<dbReference type="PANTHER" id="PTHR43365:SF1">
    <property type="entry name" value="ACETYL-COA C-ACYLTRANSFERASE"/>
    <property type="match status" value="1"/>
</dbReference>
<evidence type="ECO:0000313" key="8">
    <source>
        <dbReference type="EMBL" id="GEE01654.1"/>
    </source>
</evidence>
<accession>A0A7I9V8T4</accession>
<dbReference type="OrthoDB" id="3204099at2"/>
<feature type="domain" description="Thiolase C-terminal" evidence="7">
    <location>
        <begin position="276"/>
        <end position="396"/>
    </location>
</feature>
<dbReference type="PANTHER" id="PTHR43365">
    <property type="entry name" value="BLR7806 PROTEIN"/>
    <property type="match status" value="1"/>
</dbReference>
<dbReference type="GO" id="GO:0016747">
    <property type="term" value="F:acyltransferase activity, transferring groups other than amino-acyl groups"/>
    <property type="evidence" value="ECO:0007669"/>
    <property type="project" value="InterPro"/>
</dbReference>
<comment type="similarity">
    <text evidence="1 5">Belongs to the thiolase-like superfamily. Thiolase family.</text>
</comment>
<dbReference type="Gene3D" id="3.40.47.10">
    <property type="match status" value="2"/>
</dbReference>
<evidence type="ECO:0000259" key="6">
    <source>
        <dbReference type="Pfam" id="PF00108"/>
    </source>
</evidence>
<dbReference type="CDD" id="cd00751">
    <property type="entry name" value="thiolase"/>
    <property type="match status" value="1"/>
</dbReference>
<evidence type="ECO:0000256" key="5">
    <source>
        <dbReference type="RuleBase" id="RU003557"/>
    </source>
</evidence>
<dbReference type="InterPro" id="IPR020616">
    <property type="entry name" value="Thiolase_N"/>
</dbReference>
<dbReference type="NCBIfam" id="TIGR01930">
    <property type="entry name" value="AcCoA-C-Actrans"/>
    <property type="match status" value="1"/>
</dbReference>
<feature type="active site" description="Proton acceptor" evidence="4">
    <location>
        <position position="353"/>
    </location>
</feature>
<keyword evidence="2 5" id="KW-0808">Transferase</keyword>
<evidence type="ECO:0000256" key="2">
    <source>
        <dbReference type="ARBA" id="ARBA00022679"/>
    </source>
</evidence>
<feature type="active site" description="Proton acceptor" evidence="4">
    <location>
        <position position="383"/>
    </location>
</feature>
<evidence type="ECO:0000259" key="7">
    <source>
        <dbReference type="Pfam" id="PF02803"/>
    </source>
</evidence>
<dbReference type="RefSeq" id="WP_161895419.1">
    <property type="nucleotide sequence ID" value="NZ_BJOV01000003.1"/>
</dbReference>
<evidence type="ECO:0000256" key="3">
    <source>
        <dbReference type="ARBA" id="ARBA00023315"/>
    </source>
</evidence>
<comment type="caution">
    <text evidence="8">The sequence shown here is derived from an EMBL/GenBank/DDBJ whole genome shotgun (WGS) entry which is preliminary data.</text>
</comment>
<dbReference type="InterPro" id="IPR016039">
    <property type="entry name" value="Thiolase-like"/>
</dbReference>
<dbReference type="InterPro" id="IPR020613">
    <property type="entry name" value="Thiolase_CS"/>
</dbReference>
<gene>
    <name evidence="8" type="primary">fadA_2</name>
    <name evidence="8" type="ORF">nbrc107696_21000</name>
</gene>
<dbReference type="PROSITE" id="PS00737">
    <property type="entry name" value="THIOLASE_2"/>
    <property type="match status" value="1"/>
</dbReference>
<keyword evidence="3 5" id="KW-0012">Acyltransferase</keyword>
<dbReference type="InterPro" id="IPR020617">
    <property type="entry name" value="Thiolase_C"/>
</dbReference>
<dbReference type="AlphaFoldDB" id="A0A7I9V8T4"/>
<dbReference type="EMBL" id="BJOV01000003">
    <property type="protein sequence ID" value="GEE01654.1"/>
    <property type="molecule type" value="Genomic_DNA"/>
</dbReference>
<protein>
    <submittedName>
        <fullName evidence="8">Acetyl-CoA acyltransferase</fullName>
    </submittedName>
</protein>
<proteinExistence type="inferred from homology"/>
<feature type="domain" description="Thiolase N-terminal" evidence="6">
    <location>
        <begin position="9"/>
        <end position="266"/>
    </location>
</feature>
<dbReference type="SUPFAM" id="SSF53901">
    <property type="entry name" value="Thiolase-like"/>
    <property type="match status" value="2"/>
</dbReference>
<dbReference type="Proteomes" id="UP000444960">
    <property type="component" value="Unassembled WGS sequence"/>
</dbReference>
<evidence type="ECO:0000313" key="9">
    <source>
        <dbReference type="Proteomes" id="UP000444960"/>
    </source>
</evidence>
<organism evidence="8 9">
    <name type="scientific">Gordonia spumicola</name>
    <dbReference type="NCBI Taxonomy" id="589161"/>
    <lineage>
        <taxon>Bacteria</taxon>
        <taxon>Bacillati</taxon>
        <taxon>Actinomycetota</taxon>
        <taxon>Actinomycetes</taxon>
        <taxon>Mycobacteriales</taxon>
        <taxon>Gordoniaceae</taxon>
        <taxon>Gordonia</taxon>
    </lineage>
</organism>
<feature type="active site" description="Acyl-thioester intermediate" evidence="4">
    <location>
        <position position="95"/>
    </location>
</feature>